<organism evidence="5 6">
    <name type="scientific">Mycena sanguinolenta</name>
    <dbReference type="NCBI Taxonomy" id="230812"/>
    <lineage>
        <taxon>Eukaryota</taxon>
        <taxon>Fungi</taxon>
        <taxon>Dikarya</taxon>
        <taxon>Basidiomycota</taxon>
        <taxon>Agaricomycotina</taxon>
        <taxon>Agaricomycetes</taxon>
        <taxon>Agaricomycetidae</taxon>
        <taxon>Agaricales</taxon>
        <taxon>Marasmiineae</taxon>
        <taxon>Mycenaceae</taxon>
        <taxon>Mycena</taxon>
    </lineage>
</organism>
<feature type="compositionally biased region" description="Basic and acidic residues" evidence="3">
    <location>
        <begin position="840"/>
        <end position="856"/>
    </location>
</feature>
<feature type="region of interest" description="Disordered" evidence="3">
    <location>
        <begin position="343"/>
        <end position="517"/>
    </location>
</feature>
<gene>
    <name evidence="5" type="ORF">MSAN_01381400</name>
</gene>
<comment type="subcellular location">
    <subcellularLocation>
        <location evidence="1">Nucleus</location>
    </subcellularLocation>
</comment>
<evidence type="ECO:0000256" key="3">
    <source>
        <dbReference type="SAM" id="MobiDB-lite"/>
    </source>
</evidence>
<feature type="compositionally biased region" description="Basic and acidic residues" evidence="3">
    <location>
        <begin position="767"/>
        <end position="780"/>
    </location>
</feature>
<feature type="compositionally biased region" description="Low complexity" evidence="3">
    <location>
        <begin position="203"/>
        <end position="213"/>
    </location>
</feature>
<feature type="compositionally biased region" description="Low complexity" evidence="3">
    <location>
        <begin position="782"/>
        <end position="795"/>
    </location>
</feature>
<dbReference type="InterPro" id="IPR025260">
    <property type="entry name" value="CHD1-like_C"/>
</dbReference>
<feature type="domain" description="Chromodomain-helicase-DNA-binding protein 1-like C-terminal" evidence="4">
    <location>
        <begin position="248"/>
        <end position="343"/>
    </location>
</feature>
<feature type="region of interest" description="Disordered" evidence="3">
    <location>
        <begin position="767"/>
        <end position="955"/>
    </location>
</feature>
<feature type="compositionally biased region" description="Basic and acidic residues" evidence="3">
    <location>
        <begin position="1073"/>
        <end position="1091"/>
    </location>
</feature>
<evidence type="ECO:0000256" key="2">
    <source>
        <dbReference type="ARBA" id="ARBA00023242"/>
    </source>
</evidence>
<sequence length="1346" mass="145163">MTQPPPTQQAIPRSFVISDRTVEYTEHRAGTARRLLHSVLSATSTSISKPPIYSHVVPMGGKSGQVLASVLHHWNTPRKALIGKVTEVLTEILKSEGRRESKNLKRKSGEAETAGDVKKPRVLIPTSFETPEPSPVASSALSGTPPSKTSMKPASSVTPASLKAPTKENPSPTPHATPVKPYNTVKPTTSPSQKRPPDPPKPVKSVSSTPHPVKQSKSISPLPDTLVGLKPPTTSLSQKRSAPKTSDDDGGPRKRQCVEFPSPSAVEEEMKSVNPVLLQLKARGMSSAEKKHSIIILGQHIERVLEQKEDGRERWQTALWNHAAQFWPKQVTGKKLEAGFKKELETSTHSPASSRSTATPAKTGPDSGKASASTPVTKPGAAESPGLKSMEIQDGRTASASHAATKTKPAVKPAVVPESPVPASKPASGLRLNDAQAPSAEPAAKPVAVTDSGAASVPEPKPATVTDVGKTKTISPTKPADAKSTVVPESRTASAQDHGATTPVPEPAATSSVMQVSRTVSRTCQAIISREVGTIESAPPPPAKPTLTQFLRTVSAPAANTAIVPAAWTTQTDRSDIEPTSTPPVAKAAEHAVTVPPAPDPALVDPWTTSVPPLPAKPTRTVSAPMTTLAVNPALTSQSALPTCKPMEQPPASAQPQTELDALLARVRNNKQILKDTQASSPGSSRAVLTAYTDATQAATSTPAIPDSVSIAALRRQYARHCEAHPERQSNDRWLAEAAASAALISILTRANEALARENAIIKEENTRLKESAKRADPNSREPSTSTLTSPTTEPAVPDGEVPSPQSQRLSVERDVVVPSEHSEYPPPPLPMEAENSRPPLDKMEEHDEGEEHQRLSVEVVPSSQSDYLLPMEGGENSRMSQDGLEEEEHLRLSVEVVPSSQSDYLLPMEGGENSRMSQDGVEEEEHQQLSVDRESDGEVVPSSQSQYLLPMGAGENSRMSQDMLEEFDVAQYERIEPSRDETFEEDTHSPVERMQCGAEQQMVVEEESTSQPETIQIKPEPTNVFLTLGIPDRAEIIDLTLDDSDDEMEETSSAAPVLTATKKIPCPLDVETTQRDPADAHGDDRDDVPKAELDESALVKSSTAGNFHIAGVDFTFTDALLLDVVSQNGRENDIRFSQAIVQTWGKILAHLQVVARKSTGYDIEINPWTETIEALRRYYDRHLAPSSTRCAHQSPLGMRNISSRGFRLRNRLMSSPSATLVDPADCKNTTRVTEIKMEESSGLDLLDLPAVSSGVRCLNRAHLLELFYFNAGLVQCNACLNDPSTTNFEFPADTLEELSAHVEDRHLQLFNHILTETAGMGHNEIGEWFKRFDALQQFDGAEGTV</sequence>
<feature type="compositionally biased region" description="Basic and acidic residues" evidence="3">
    <location>
        <begin position="811"/>
        <end position="824"/>
    </location>
</feature>
<protein>
    <recommendedName>
        <fullName evidence="4">Chromodomain-helicase-DNA-binding protein 1-like C-terminal domain-containing protein</fullName>
    </recommendedName>
</protein>
<feature type="compositionally biased region" description="Basic and acidic residues" evidence="3">
    <location>
        <begin position="98"/>
        <end position="119"/>
    </location>
</feature>
<feature type="compositionally biased region" description="Low complexity" evidence="3">
    <location>
        <begin position="347"/>
        <end position="363"/>
    </location>
</feature>
<evidence type="ECO:0000259" key="4">
    <source>
        <dbReference type="SMART" id="SM01176"/>
    </source>
</evidence>
<feature type="compositionally biased region" description="Polar residues" evidence="3">
    <location>
        <begin position="136"/>
        <end position="159"/>
    </location>
</feature>
<reference evidence="5" key="1">
    <citation type="submission" date="2020-05" db="EMBL/GenBank/DDBJ databases">
        <title>Mycena genomes resolve the evolution of fungal bioluminescence.</title>
        <authorList>
            <person name="Tsai I.J."/>
        </authorList>
    </citation>
    <scope>NUCLEOTIDE SEQUENCE</scope>
    <source>
        <strain evidence="5">160909Yilan</strain>
    </source>
</reference>
<comment type="caution">
    <text evidence="5">The sequence shown here is derived from an EMBL/GenBank/DDBJ whole genome shotgun (WGS) entry which is preliminary data.</text>
</comment>
<name>A0A8H6Y8Q5_9AGAR</name>
<keyword evidence="6" id="KW-1185">Reference proteome</keyword>
<evidence type="ECO:0000313" key="6">
    <source>
        <dbReference type="Proteomes" id="UP000623467"/>
    </source>
</evidence>
<accession>A0A8H6Y8Q5</accession>
<dbReference type="Proteomes" id="UP000623467">
    <property type="component" value="Unassembled WGS sequence"/>
</dbReference>
<dbReference type="GO" id="GO:0005634">
    <property type="term" value="C:nucleus"/>
    <property type="evidence" value="ECO:0007669"/>
    <property type="project" value="UniProtKB-SubCell"/>
</dbReference>
<feature type="compositionally biased region" description="Low complexity" evidence="3">
    <location>
        <begin position="397"/>
        <end position="428"/>
    </location>
</feature>
<feature type="region of interest" description="Disordered" evidence="3">
    <location>
        <begin position="1070"/>
        <end position="1091"/>
    </location>
</feature>
<dbReference type="SMART" id="SM01176">
    <property type="entry name" value="DUF4208"/>
    <property type="match status" value="1"/>
</dbReference>
<dbReference type="Pfam" id="PF13907">
    <property type="entry name" value="CHD1-like_C"/>
    <property type="match status" value="1"/>
</dbReference>
<proteinExistence type="predicted"/>
<evidence type="ECO:0000313" key="5">
    <source>
        <dbReference type="EMBL" id="KAF7354677.1"/>
    </source>
</evidence>
<dbReference type="OrthoDB" id="3070543at2759"/>
<dbReference type="EMBL" id="JACAZH010000011">
    <property type="protein sequence ID" value="KAF7354677.1"/>
    <property type="molecule type" value="Genomic_DNA"/>
</dbReference>
<feature type="region of interest" description="Disordered" evidence="3">
    <location>
        <begin position="98"/>
        <end position="271"/>
    </location>
</feature>
<keyword evidence="2" id="KW-0539">Nucleus</keyword>
<feature type="compositionally biased region" description="Polar residues" evidence="3">
    <location>
        <begin position="232"/>
        <end position="244"/>
    </location>
</feature>
<evidence type="ECO:0000256" key="1">
    <source>
        <dbReference type="ARBA" id="ARBA00004123"/>
    </source>
</evidence>